<evidence type="ECO:0000313" key="12">
    <source>
        <dbReference type="Proteomes" id="UP000325003"/>
    </source>
</evidence>
<keyword evidence="8" id="KW-0800">Toxin</keyword>
<sequence length="170" mass="18737">MARRRSGGTPGRRDRDPRPRTWPRTGGIRVILVDTNVWSETTKRSPDPAVLAWLVAHRDQLALCSITVGELLNGVELMTAGRRRDELTASVERLISNGRGRTYPYDEPAARAYAGIVTRRRSAGRPFAKPEDAMIAAIAIANECSVATRNVGDFAEMGVELINPWETAQP</sequence>
<reference evidence="11 12" key="2">
    <citation type="submission" date="2019-09" db="EMBL/GenBank/DDBJ databases">
        <authorList>
            <person name="Jin C."/>
        </authorList>
    </citation>
    <scope>NUCLEOTIDE SEQUENCE [LARGE SCALE GENOMIC DNA]</scope>
    <source>
        <strain evidence="11 12">BN130099</strain>
    </source>
</reference>
<evidence type="ECO:0000256" key="7">
    <source>
        <dbReference type="ARBA" id="ARBA00038093"/>
    </source>
</evidence>
<evidence type="ECO:0000256" key="1">
    <source>
        <dbReference type="ARBA" id="ARBA00001946"/>
    </source>
</evidence>
<dbReference type="SUPFAM" id="SSF88723">
    <property type="entry name" value="PIN domain-like"/>
    <property type="match status" value="1"/>
</dbReference>
<protein>
    <recommendedName>
        <fullName evidence="8">Ribonuclease VapC</fullName>
        <shortName evidence="8">RNase VapC</shortName>
        <ecNumber evidence="8">3.1.-.-</ecNumber>
    </recommendedName>
    <alternativeName>
        <fullName evidence="8">Toxin VapC</fullName>
    </alternativeName>
</protein>
<dbReference type="GO" id="GO:0016787">
    <property type="term" value="F:hydrolase activity"/>
    <property type="evidence" value="ECO:0007669"/>
    <property type="project" value="UniProtKB-KW"/>
</dbReference>
<keyword evidence="2 8" id="KW-1277">Toxin-antitoxin system</keyword>
<comment type="function">
    <text evidence="8">Toxic component of a toxin-antitoxin (TA) system. An RNase.</text>
</comment>
<dbReference type="GO" id="GO:0000287">
    <property type="term" value="F:magnesium ion binding"/>
    <property type="evidence" value="ECO:0007669"/>
    <property type="project" value="UniProtKB-UniRule"/>
</dbReference>
<dbReference type="InterPro" id="IPR050556">
    <property type="entry name" value="Type_II_TA_system_RNase"/>
</dbReference>
<dbReference type="EC" id="3.1.-.-" evidence="8"/>
<feature type="binding site" evidence="8">
    <location>
        <position position="34"/>
    </location>
    <ligand>
        <name>Mg(2+)</name>
        <dbReference type="ChEBI" id="CHEBI:18420"/>
    </ligand>
</feature>
<comment type="caution">
    <text evidence="11">The sequence shown here is derived from an EMBL/GenBank/DDBJ whole genome shotgun (WGS) entry which is preliminary data.</text>
</comment>
<keyword evidence="4 8" id="KW-0479">Metal-binding</keyword>
<keyword evidence="12" id="KW-1185">Reference proteome</keyword>
<gene>
    <name evidence="8" type="primary">vapC</name>
    <name evidence="11" type="ORF">F0U44_11925</name>
</gene>
<dbReference type="InterPro" id="IPR022907">
    <property type="entry name" value="VapC_family"/>
</dbReference>
<dbReference type="InterPro" id="IPR029060">
    <property type="entry name" value="PIN-like_dom_sf"/>
</dbReference>
<dbReference type="Pfam" id="PF01850">
    <property type="entry name" value="PIN"/>
    <property type="match status" value="1"/>
</dbReference>
<dbReference type="GO" id="GO:0004540">
    <property type="term" value="F:RNA nuclease activity"/>
    <property type="evidence" value="ECO:0007669"/>
    <property type="project" value="InterPro"/>
</dbReference>
<evidence type="ECO:0000256" key="9">
    <source>
        <dbReference type="SAM" id="MobiDB-lite"/>
    </source>
</evidence>
<keyword evidence="3 8" id="KW-0540">Nuclease</keyword>
<dbReference type="HAMAP" id="MF_00265">
    <property type="entry name" value="VapC_Nob1"/>
    <property type="match status" value="1"/>
</dbReference>
<evidence type="ECO:0000256" key="8">
    <source>
        <dbReference type="HAMAP-Rule" id="MF_00265"/>
    </source>
</evidence>
<evidence type="ECO:0000256" key="4">
    <source>
        <dbReference type="ARBA" id="ARBA00022723"/>
    </source>
</evidence>
<keyword evidence="5 8" id="KW-0378">Hydrolase</keyword>
<dbReference type="InterPro" id="IPR002716">
    <property type="entry name" value="PIN_dom"/>
</dbReference>
<feature type="domain" description="PIN" evidence="10">
    <location>
        <begin position="31"/>
        <end position="156"/>
    </location>
</feature>
<dbReference type="Gene3D" id="3.40.50.1010">
    <property type="entry name" value="5'-nuclease"/>
    <property type="match status" value="1"/>
</dbReference>
<dbReference type="AlphaFoldDB" id="A0A5B1LEM4"/>
<dbReference type="Proteomes" id="UP000325003">
    <property type="component" value="Unassembled WGS sequence"/>
</dbReference>
<reference evidence="11 12" key="1">
    <citation type="submission" date="2019-09" db="EMBL/GenBank/DDBJ databases">
        <title>Nocardioides panacisoli sp. nov., isolated from the soil of a ginseng field.</title>
        <authorList>
            <person name="Cho C."/>
        </authorList>
    </citation>
    <scope>NUCLEOTIDE SEQUENCE [LARGE SCALE GENOMIC DNA]</scope>
    <source>
        <strain evidence="11 12">BN130099</strain>
    </source>
</reference>
<dbReference type="GO" id="GO:0090729">
    <property type="term" value="F:toxin activity"/>
    <property type="evidence" value="ECO:0007669"/>
    <property type="project" value="UniProtKB-KW"/>
</dbReference>
<evidence type="ECO:0000259" key="10">
    <source>
        <dbReference type="Pfam" id="PF01850"/>
    </source>
</evidence>
<proteinExistence type="inferred from homology"/>
<dbReference type="EMBL" id="VUJV01000003">
    <property type="protein sequence ID" value="KAA1419153.1"/>
    <property type="molecule type" value="Genomic_DNA"/>
</dbReference>
<name>A0A5B1LEM4_9ACTN</name>
<evidence type="ECO:0000256" key="3">
    <source>
        <dbReference type="ARBA" id="ARBA00022722"/>
    </source>
</evidence>
<organism evidence="11 12">
    <name type="scientific">Nocardioides humilatus</name>
    <dbReference type="NCBI Taxonomy" id="2607660"/>
    <lineage>
        <taxon>Bacteria</taxon>
        <taxon>Bacillati</taxon>
        <taxon>Actinomycetota</taxon>
        <taxon>Actinomycetes</taxon>
        <taxon>Propionibacteriales</taxon>
        <taxon>Nocardioidaceae</taxon>
        <taxon>Nocardioides</taxon>
    </lineage>
</organism>
<dbReference type="CDD" id="cd18731">
    <property type="entry name" value="PIN_NgFitB-like"/>
    <property type="match status" value="1"/>
</dbReference>
<comment type="cofactor">
    <cofactor evidence="1 8">
        <name>Mg(2+)</name>
        <dbReference type="ChEBI" id="CHEBI:18420"/>
    </cofactor>
</comment>
<dbReference type="PANTHER" id="PTHR33653">
    <property type="entry name" value="RIBONUCLEASE VAPC2"/>
    <property type="match status" value="1"/>
</dbReference>
<comment type="similarity">
    <text evidence="7 8">Belongs to the PINc/VapC protein family.</text>
</comment>
<feature type="region of interest" description="Disordered" evidence="9">
    <location>
        <begin position="1"/>
        <end position="24"/>
    </location>
</feature>
<evidence type="ECO:0000313" key="11">
    <source>
        <dbReference type="EMBL" id="KAA1419153.1"/>
    </source>
</evidence>
<keyword evidence="6 8" id="KW-0460">Magnesium</keyword>
<evidence type="ECO:0000256" key="5">
    <source>
        <dbReference type="ARBA" id="ARBA00022801"/>
    </source>
</evidence>
<dbReference type="PANTHER" id="PTHR33653:SF1">
    <property type="entry name" value="RIBONUCLEASE VAPC2"/>
    <property type="match status" value="1"/>
</dbReference>
<feature type="binding site" evidence="8">
    <location>
        <position position="132"/>
    </location>
    <ligand>
        <name>Mg(2+)</name>
        <dbReference type="ChEBI" id="CHEBI:18420"/>
    </ligand>
</feature>
<accession>A0A5B1LEM4</accession>
<evidence type="ECO:0000256" key="2">
    <source>
        <dbReference type="ARBA" id="ARBA00022649"/>
    </source>
</evidence>
<evidence type="ECO:0000256" key="6">
    <source>
        <dbReference type="ARBA" id="ARBA00022842"/>
    </source>
</evidence>